<keyword evidence="9" id="KW-1185">Reference proteome</keyword>
<feature type="region of interest" description="Disordered" evidence="6">
    <location>
        <begin position="1"/>
        <end position="28"/>
    </location>
</feature>
<organism evidence="8 9">
    <name type="scientific">Pseudohoeflea coraliihabitans</name>
    <dbReference type="NCBI Taxonomy" id="2860393"/>
    <lineage>
        <taxon>Bacteria</taxon>
        <taxon>Pseudomonadati</taxon>
        <taxon>Pseudomonadota</taxon>
        <taxon>Alphaproteobacteria</taxon>
        <taxon>Hyphomicrobiales</taxon>
        <taxon>Rhizobiaceae</taxon>
        <taxon>Pseudohoeflea</taxon>
    </lineage>
</organism>
<evidence type="ECO:0000256" key="6">
    <source>
        <dbReference type="SAM" id="MobiDB-lite"/>
    </source>
</evidence>
<proteinExistence type="predicted"/>
<evidence type="ECO:0000313" key="8">
    <source>
        <dbReference type="EMBL" id="MBW3098280.1"/>
    </source>
</evidence>
<dbReference type="PANTHER" id="PTHR47089:SF1">
    <property type="entry name" value="GUANOSINE ABC TRANSPORTER PERMEASE PROTEIN NUPP"/>
    <property type="match status" value="1"/>
</dbReference>
<feature type="compositionally biased region" description="Low complexity" evidence="6">
    <location>
        <begin position="12"/>
        <end position="28"/>
    </location>
</feature>
<gene>
    <name evidence="8" type="ORF">KY465_13425</name>
</gene>
<feature type="transmembrane region" description="Helical" evidence="7">
    <location>
        <begin position="137"/>
        <end position="158"/>
    </location>
</feature>
<name>A0ABS6WT96_9HYPH</name>
<comment type="caution">
    <text evidence="8">The sequence shown here is derived from an EMBL/GenBank/DDBJ whole genome shotgun (WGS) entry which is preliminary data.</text>
</comment>
<feature type="transmembrane region" description="Helical" evidence="7">
    <location>
        <begin position="211"/>
        <end position="234"/>
    </location>
</feature>
<dbReference type="EMBL" id="JAHWQX010000003">
    <property type="protein sequence ID" value="MBW3098280.1"/>
    <property type="molecule type" value="Genomic_DNA"/>
</dbReference>
<keyword evidence="3 7" id="KW-0812">Transmembrane</keyword>
<keyword evidence="4 7" id="KW-1133">Transmembrane helix</keyword>
<keyword evidence="5 7" id="KW-0472">Membrane</keyword>
<comment type="subcellular location">
    <subcellularLocation>
        <location evidence="1">Cell membrane</location>
        <topology evidence="1">Multi-pass membrane protein</topology>
    </subcellularLocation>
</comment>
<dbReference type="CDD" id="cd06580">
    <property type="entry name" value="TM_PBP1_transp_TpRbsC_like"/>
    <property type="match status" value="1"/>
</dbReference>
<dbReference type="Proteomes" id="UP001430804">
    <property type="component" value="Unassembled WGS sequence"/>
</dbReference>
<feature type="transmembrane region" description="Helical" evidence="7">
    <location>
        <begin position="89"/>
        <end position="107"/>
    </location>
</feature>
<evidence type="ECO:0000256" key="1">
    <source>
        <dbReference type="ARBA" id="ARBA00004651"/>
    </source>
</evidence>
<evidence type="ECO:0000256" key="3">
    <source>
        <dbReference type="ARBA" id="ARBA00022692"/>
    </source>
</evidence>
<sequence length="371" mass="38391">MSAQDISTRPSTTEAAPEGEAGQPATPAARGVGKRLAMTVGPVLVALALAGLLLMALGVNPLTYYTYVIERGLLSPSGVQQTLTRMGPLLFLAAGLIVSFRAGIWNLGGDGQFLLGAVAAAASAPLLAMIMPAGFAVAIAFVIAIVVAMLWSLVPALLKGYQGVNEIITTLMMTFLGASLANVLVKLIFLDPGTTVPQTRTLPVADRLPRLFDTTISSGLLFGLAAIIAVHLMMVKTSFGLKLRIVGANPRAAIHAGLSVPKLTVAVFALSAGLCGIAGALDVLGVQGNVRADWNPGYALTVIPMVFLARFNGYASIAFVGLLSVLSIGGESAARRLGVPNDFTLLLVAIVLIVLAIAEYIDHRLSKAAKV</sequence>
<feature type="transmembrane region" description="Helical" evidence="7">
    <location>
        <begin position="265"/>
        <end position="286"/>
    </location>
</feature>
<evidence type="ECO:0000256" key="4">
    <source>
        <dbReference type="ARBA" id="ARBA00022989"/>
    </source>
</evidence>
<evidence type="ECO:0000256" key="7">
    <source>
        <dbReference type="SAM" id="Phobius"/>
    </source>
</evidence>
<dbReference type="PANTHER" id="PTHR47089">
    <property type="entry name" value="ABC TRANSPORTER, PERMEASE PROTEIN"/>
    <property type="match status" value="1"/>
</dbReference>
<dbReference type="Pfam" id="PF02653">
    <property type="entry name" value="BPD_transp_2"/>
    <property type="match status" value="1"/>
</dbReference>
<evidence type="ECO:0000256" key="5">
    <source>
        <dbReference type="ARBA" id="ARBA00023136"/>
    </source>
</evidence>
<evidence type="ECO:0000313" key="9">
    <source>
        <dbReference type="Proteomes" id="UP001430804"/>
    </source>
</evidence>
<feature type="compositionally biased region" description="Polar residues" evidence="6">
    <location>
        <begin position="1"/>
        <end position="11"/>
    </location>
</feature>
<feature type="transmembrane region" description="Helical" evidence="7">
    <location>
        <begin position="298"/>
        <end position="323"/>
    </location>
</feature>
<dbReference type="InterPro" id="IPR001851">
    <property type="entry name" value="ABC_transp_permease"/>
</dbReference>
<feature type="transmembrane region" description="Helical" evidence="7">
    <location>
        <begin position="343"/>
        <end position="361"/>
    </location>
</feature>
<evidence type="ECO:0000256" key="2">
    <source>
        <dbReference type="ARBA" id="ARBA00022475"/>
    </source>
</evidence>
<protein>
    <submittedName>
        <fullName evidence="8">ABC transporter permease</fullName>
    </submittedName>
</protein>
<keyword evidence="2" id="KW-1003">Cell membrane</keyword>
<reference evidence="8" key="1">
    <citation type="submission" date="2021-07" db="EMBL/GenBank/DDBJ databases">
        <title>Pseudohoeflea marina sp. nov. a polyhydroxyalcanoate-producing bacterium.</title>
        <authorList>
            <person name="Zheng W."/>
            <person name="Yu S."/>
            <person name="Huang Y."/>
        </authorList>
    </citation>
    <scope>NUCLEOTIDE SEQUENCE</scope>
    <source>
        <strain evidence="8">DP4N28-3</strain>
    </source>
</reference>
<dbReference type="RefSeq" id="WP_219202194.1">
    <property type="nucleotide sequence ID" value="NZ_JAHWQX010000003.1"/>
</dbReference>
<accession>A0ABS6WT96</accession>
<feature type="transmembrane region" description="Helical" evidence="7">
    <location>
        <begin position="170"/>
        <end position="190"/>
    </location>
</feature>
<feature type="transmembrane region" description="Helical" evidence="7">
    <location>
        <begin position="43"/>
        <end position="68"/>
    </location>
</feature>